<name>H5TK33_GORO1</name>
<sequence>MYVPPQPQRGPSFYPYPDPDIWQPVRPRERSTVDIVLTAVLGCIYLFVAFVSVWFSLFFAMATDVCSSGSPCDTSGVTRAYLVTDGGAVVLFLCSTVALVVMAVRRWPMFWIPLCAGLIQIGLVVIGAHLAVVPTP</sequence>
<organism evidence="2 3">
    <name type="scientific">Gordonia otitidis (strain DSM 44809 / CCUG 52243 / JCM 12355 / NBRC 100426 / IFM 10032)</name>
    <dbReference type="NCBI Taxonomy" id="1108044"/>
    <lineage>
        <taxon>Bacteria</taxon>
        <taxon>Bacillati</taxon>
        <taxon>Actinomycetota</taxon>
        <taxon>Actinomycetes</taxon>
        <taxon>Mycobacteriales</taxon>
        <taxon>Gordoniaceae</taxon>
        <taxon>Gordonia</taxon>
    </lineage>
</organism>
<evidence type="ECO:0000313" key="3">
    <source>
        <dbReference type="Proteomes" id="UP000005038"/>
    </source>
</evidence>
<feature type="transmembrane region" description="Helical" evidence="1">
    <location>
        <begin position="35"/>
        <end position="60"/>
    </location>
</feature>
<dbReference type="OrthoDB" id="4733379at2"/>
<feature type="transmembrane region" description="Helical" evidence="1">
    <location>
        <begin position="111"/>
        <end position="132"/>
    </location>
</feature>
<evidence type="ECO:0000313" key="2">
    <source>
        <dbReference type="EMBL" id="GAB33841.1"/>
    </source>
</evidence>
<proteinExistence type="predicted"/>
<dbReference type="STRING" id="1108044.GOOTI_084_00070"/>
<evidence type="ECO:0000256" key="1">
    <source>
        <dbReference type="SAM" id="Phobius"/>
    </source>
</evidence>
<comment type="caution">
    <text evidence="2">The sequence shown here is derived from an EMBL/GenBank/DDBJ whole genome shotgun (WGS) entry which is preliminary data.</text>
</comment>
<reference evidence="2" key="1">
    <citation type="submission" date="2012-02" db="EMBL/GenBank/DDBJ databases">
        <title>Whole genome shotgun sequence of Gordonia otitidis NBRC 100426.</title>
        <authorList>
            <person name="Yoshida I."/>
            <person name="Hosoyama A."/>
            <person name="Tsuchikane K."/>
            <person name="Katsumata H."/>
            <person name="Yamazaki S."/>
            <person name="Fujita N."/>
        </authorList>
    </citation>
    <scope>NUCLEOTIDE SEQUENCE [LARGE SCALE GENOMIC DNA]</scope>
    <source>
        <strain evidence="2">NBRC 100426</strain>
    </source>
</reference>
<keyword evidence="1" id="KW-0812">Transmembrane</keyword>
<keyword evidence="1" id="KW-1133">Transmembrane helix</keyword>
<gene>
    <name evidence="2" type="ORF">GOOTI_084_00070</name>
</gene>
<dbReference type="Proteomes" id="UP000005038">
    <property type="component" value="Unassembled WGS sequence"/>
</dbReference>
<feature type="transmembrane region" description="Helical" evidence="1">
    <location>
        <begin position="80"/>
        <end position="104"/>
    </location>
</feature>
<accession>H5TK33</accession>
<protein>
    <submittedName>
        <fullName evidence="2">Uncharacterized protein</fullName>
    </submittedName>
</protein>
<dbReference type="AlphaFoldDB" id="H5TK33"/>
<keyword evidence="1" id="KW-0472">Membrane</keyword>
<dbReference type="RefSeq" id="WP_007238085.1">
    <property type="nucleotide sequence ID" value="NZ_BAFB01000084.1"/>
</dbReference>
<dbReference type="EMBL" id="BAFB01000084">
    <property type="protein sequence ID" value="GAB33841.1"/>
    <property type="molecule type" value="Genomic_DNA"/>
</dbReference>
<keyword evidence="3" id="KW-1185">Reference proteome</keyword>